<dbReference type="AlphaFoldDB" id="A0A8B7U5H4"/>
<feature type="compositionally biased region" description="Low complexity" evidence="1">
    <location>
        <begin position="245"/>
        <end position="268"/>
    </location>
</feature>
<feature type="compositionally biased region" description="Low complexity" evidence="1">
    <location>
        <begin position="218"/>
        <end position="233"/>
    </location>
</feature>
<dbReference type="RefSeq" id="XP_020014983.1">
    <property type="nucleotide sequence ID" value="XM_020159394.1"/>
</dbReference>
<feature type="compositionally biased region" description="Basic residues" evidence="1">
    <location>
        <begin position="546"/>
        <end position="559"/>
    </location>
</feature>
<reference evidence="2" key="1">
    <citation type="submission" date="2025-08" db="UniProtKB">
        <authorList>
            <consortium name="RefSeq"/>
        </authorList>
    </citation>
    <scope>IDENTIFICATION</scope>
    <source>
        <tissue evidence="2">Leukocyte</tissue>
    </source>
</reference>
<organism evidence="2">
    <name type="scientific">Castor canadensis</name>
    <name type="common">American beaver</name>
    <dbReference type="NCBI Taxonomy" id="51338"/>
    <lineage>
        <taxon>Eukaryota</taxon>
        <taxon>Metazoa</taxon>
        <taxon>Chordata</taxon>
        <taxon>Craniata</taxon>
        <taxon>Vertebrata</taxon>
        <taxon>Euteleostomi</taxon>
        <taxon>Mammalia</taxon>
        <taxon>Eutheria</taxon>
        <taxon>Euarchontoglires</taxon>
        <taxon>Glires</taxon>
        <taxon>Rodentia</taxon>
        <taxon>Castorimorpha</taxon>
        <taxon>Castoridae</taxon>
        <taxon>Castor</taxon>
    </lineage>
</organism>
<name>A0A8B7U5H4_CASCN</name>
<feature type="compositionally biased region" description="Pro residues" evidence="1">
    <location>
        <begin position="269"/>
        <end position="278"/>
    </location>
</feature>
<feature type="compositionally biased region" description="Gly residues" evidence="1">
    <location>
        <begin position="373"/>
        <end position="382"/>
    </location>
</feature>
<evidence type="ECO:0000313" key="2">
    <source>
        <dbReference type="RefSeq" id="XP_020014983.1"/>
    </source>
</evidence>
<feature type="compositionally biased region" description="Basic residues" evidence="1">
    <location>
        <begin position="511"/>
        <end position="526"/>
    </location>
</feature>
<accession>A0A8B7U5H4</accession>
<gene>
    <name evidence="2" type="primary">LOC109683510</name>
</gene>
<feature type="region of interest" description="Disordered" evidence="1">
    <location>
        <begin position="54"/>
        <end position="559"/>
    </location>
</feature>
<feature type="compositionally biased region" description="Low complexity" evidence="1">
    <location>
        <begin position="184"/>
        <end position="193"/>
    </location>
</feature>
<feature type="compositionally biased region" description="Basic residues" evidence="1">
    <location>
        <begin position="457"/>
        <end position="469"/>
    </location>
</feature>
<sequence>MAFVSQTQCVDRSTLLGGVVHKGRHQVLNDIQAAVSGTGDPKISHSLSQHIQQVGSPRPQWSAGSHDRAGVTAGKETWDGEERHPNLGPQRPPSKQGKRDVLLAAARSQPKSPASRQPYRSFQQERGSLAHAPHCTPPTHSHLPLNRGDTCHRGEGYSTTRHQWGPATHAGDPRGGGPGRHARLPLLPARRPGSAVLRSRPRRLSGPRGTLAGPQPLPRALWAPAGLGGPPAAHKTRSLTRSRPRSSSSVAWAAAALRRLPGSAGPTAPARPPAPRGPARPRQQPAPGERPGSGGHAPGRRRARRRTCWRRPLPAAPRAELSREGSGPGRLERSELRRRRAPRLSGRCYPRAPARLAFPQWRRRAAPPQAARGSGGGGGGGASLPESGRPPPSPEEPAQTRAALGPRAWPPSRRHQWKTKFPGSQTTRRGTNCGRDPGSSRGPQNTLWSTWGPRPGSSRHRVPGRRGHRPPAFARLHANQVTPKNPRGGSARQQREHSRPRRSPTSFIVRPRARVTARSLRSHGAHSRPETRTSRLDAPQSTRLRPQPRPRHGTARRARRRRLMAVLKSRTNVTATLRDVTQVPAPRRALPWYGCFGFSAIASAGEAPKRDAV</sequence>
<feature type="compositionally biased region" description="Basic and acidic residues" evidence="1">
    <location>
        <begin position="76"/>
        <end position="85"/>
    </location>
</feature>
<feature type="compositionally biased region" description="Basic residues" evidence="1">
    <location>
        <begin position="298"/>
        <end position="309"/>
    </location>
</feature>
<feature type="compositionally biased region" description="Basic residues" evidence="1">
    <location>
        <begin position="234"/>
        <end position="244"/>
    </location>
</feature>
<evidence type="ECO:0000256" key="1">
    <source>
        <dbReference type="SAM" id="MobiDB-lite"/>
    </source>
</evidence>
<proteinExistence type="predicted"/>
<dbReference type="KEGG" id="ccan:109683510"/>
<protein>
    <submittedName>
        <fullName evidence="2">Serine/arginine repetitive matrix protein 2-like</fullName>
    </submittedName>
</protein>
<feature type="compositionally biased region" description="Polar residues" evidence="1">
    <location>
        <begin position="109"/>
        <end position="126"/>
    </location>
</feature>
<feature type="compositionally biased region" description="Low complexity" evidence="1">
    <location>
        <begin position="280"/>
        <end position="290"/>
    </location>
</feature>